<feature type="compositionally biased region" description="Basic and acidic residues" evidence="1">
    <location>
        <begin position="1"/>
        <end position="12"/>
    </location>
</feature>
<accession>A0A9N8JQA5</accession>
<protein>
    <submittedName>
        <fullName evidence="2">Uncharacterized protein</fullName>
    </submittedName>
</protein>
<proteinExistence type="predicted"/>
<evidence type="ECO:0000313" key="3">
    <source>
        <dbReference type="Proteomes" id="UP000716446"/>
    </source>
</evidence>
<feature type="region of interest" description="Disordered" evidence="1">
    <location>
        <begin position="1"/>
        <end position="21"/>
    </location>
</feature>
<keyword evidence="3" id="KW-1185">Reference proteome</keyword>
<gene>
    <name evidence="2" type="ORF">AWRI4619_LOCUS5703</name>
</gene>
<dbReference type="EMBL" id="CAIJEN010000007">
    <property type="protein sequence ID" value="CAD0089303.1"/>
    <property type="molecule type" value="Genomic_DNA"/>
</dbReference>
<comment type="caution">
    <text evidence="2">The sequence shown here is derived from an EMBL/GenBank/DDBJ whole genome shotgun (WGS) entry which is preliminary data.</text>
</comment>
<organism evidence="2 3">
    <name type="scientific">Aureobasidium vineae</name>
    <dbReference type="NCBI Taxonomy" id="2773715"/>
    <lineage>
        <taxon>Eukaryota</taxon>
        <taxon>Fungi</taxon>
        <taxon>Dikarya</taxon>
        <taxon>Ascomycota</taxon>
        <taxon>Pezizomycotina</taxon>
        <taxon>Dothideomycetes</taxon>
        <taxon>Dothideomycetidae</taxon>
        <taxon>Dothideales</taxon>
        <taxon>Saccotheciaceae</taxon>
        <taxon>Aureobasidium</taxon>
    </lineage>
</organism>
<reference evidence="2" key="1">
    <citation type="submission" date="2020-06" db="EMBL/GenBank/DDBJ databases">
        <authorList>
            <person name="Onetto C."/>
        </authorList>
    </citation>
    <scope>NUCLEOTIDE SEQUENCE</scope>
</reference>
<dbReference type="AlphaFoldDB" id="A0A9N8JQA5"/>
<evidence type="ECO:0000313" key="2">
    <source>
        <dbReference type="EMBL" id="CAD0089303.1"/>
    </source>
</evidence>
<evidence type="ECO:0000256" key="1">
    <source>
        <dbReference type="SAM" id="MobiDB-lite"/>
    </source>
</evidence>
<dbReference type="Proteomes" id="UP000716446">
    <property type="component" value="Unassembled WGS sequence"/>
</dbReference>
<sequence length="220" mass="24851">MASTDSSKRQRIDPPAQYHNIGYTHGASQIESQGLSHSAPMPHAGRTLKPAHVYEFDANVEQVDYIINEKWDKLSDARQYNKAWDATELVNKEIHKIAQSITEQSHHETKINALLSLCEIGAIVAIGGDRLGAEVRKHVGYDDVLVNVMLDITDLTTVNEKRAVTTDDMQALEEFDKERKGYCVFDNFEEVLDNIKKAMMDPSVATYDQYDDDDEYGDID</sequence>
<name>A0A9N8JQA5_9PEZI</name>